<evidence type="ECO:0000256" key="7">
    <source>
        <dbReference type="SAM" id="MobiDB-lite"/>
    </source>
</evidence>
<dbReference type="PANTHER" id="PTHR35800">
    <property type="entry name" value="PROTEIN JAG"/>
    <property type="match status" value="1"/>
</dbReference>
<dbReference type="EMBL" id="JBBMFF010000180">
    <property type="protein sequence ID" value="MEQ2510708.1"/>
    <property type="molecule type" value="Genomic_DNA"/>
</dbReference>
<keyword evidence="5 6" id="KW-0961">Cell wall biogenesis/degradation</keyword>
<dbReference type="InterPro" id="IPR015946">
    <property type="entry name" value="KH_dom-like_a/b"/>
</dbReference>
<evidence type="ECO:0000256" key="3">
    <source>
        <dbReference type="ARBA" id="ARBA00022960"/>
    </source>
</evidence>
<dbReference type="InterPro" id="IPR038008">
    <property type="entry name" value="Jag_KH"/>
</dbReference>
<protein>
    <recommendedName>
        <fullName evidence="6">RNA-binding protein KhpB</fullName>
    </recommendedName>
    <alternativeName>
        <fullName evidence="6">RNA-binding protein EloR</fullName>
    </alternativeName>
</protein>
<dbReference type="CDD" id="cd02644">
    <property type="entry name" value="R3H_jag"/>
    <property type="match status" value="1"/>
</dbReference>
<accession>A0ABV1G5Z9</accession>
<comment type="caution">
    <text evidence="6">Lacks conserved residue(s) required for the propagation of feature annotation.</text>
</comment>
<dbReference type="NCBIfam" id="NF041568">
    <property type="entry name" value="Jag_EloR"/>
    <property type="match status" value="1"/>
</dbReference>
<feature type="region of interest" description="Disordered" evidence="7">
    <location>
        <begin position="59"/>
        <end position="178"/>
    </location>
</feature>
<dbReference type="Pfam" id="PF14804">
    <property type="entry name" value="Jag_N"/>
    <property type="match status" value="1"/>
</dbReference>
<dbReference type="InterPro" id="IPR032782">
    <property type="entry name" value="KhpB_N"/>
</dbReference>
<evidence type="ECO:0000256" key="5">
    <source>
        <dbReference type="ARBA" id="ARBA00023316"/>
    </source>
</evidence>
<comment type="caution">
    <text evidence="9">The sequence shown here is derived from an EMBL/GenBank/DDBJ whole genome shotgun (WGS) entry which is preliminary data.</text>
</comment>
<keyword evidence="10" id="KW-1185">Reference proteome</keyword>
<evidence type="ECO:0000256" key="4">
    <source>
        <dbReference type="ARBA" id="ARBA00023186"/>
    </source>
</evidence>
<evidence type="ECO:0000256" key="1">
    <source>
        <dbReference type="ARBA" id="ARBA00022490"/>
    </source>
</evidence>
<comment type="function">
    <text evidence="6">A probable RNA chaperone. Forms a complex with KhpA which binds to cellular RNA and controls its expression. Plays a role in peptidoglycan (PG) homeostasis and cell length regulation.</text>
</comment>
<organism evidence="9 10">
    <name type="scientific">Faecousia intestinalis</name>
    <dbReference type="NCBI Taxonomy" id="3133167"/>
    <lineage>
        <taxon>Bacteria</taxon>
        <taxon>Bacillati</taxon>
        <taxon>Bacillota</taxon>
        <taxon>Clostridia</taxon>
        <taxon>Eubacteriales</taxon>
        <taxon>Oscillospiraceae</taxon>
        <taxon>Faecousia</taxon>
    </lineage>
</organism>
<feature type="compositionally biased region" description="Basic and acidic residues" evidence="7">
    <location>
        <begin position="126"/>
        <end position="159"/>
    </location>
</feature>
<dbReference type="SMART" id="SM01245">
    <property type="entry name" value="Jag_N"/>
    <property type="match status" value="1"/>
</dbReference>
<keyword evidence="4 6" id="KW-0143">Chaperone</keyword>
<dbReference type="Proteomes" id="UP001491552">
    <property type="component" value="Unassembled WGS sequence"/>
</dbReference>
<dbReference type="Gene3D" id="3.30.300.20">
    <property type="match status" value="1"/>
</dbReference>
<dbReference type="SUPFAM" id="SSF82708">
    <property type="entry name" value="R3H domain"/>
    <property type="match status" value="1"/>
</dbReference>
<name>A0ABV1G5Z9_9FIRM</name>
<dbReference type="Pfam" id="PF01424">
    <property type="entry name" value="R3H"/>
    <property type="match status" value="1"/>
</dbReference>
<dbReference type="Gene3D" id="3.30.30.80">
    <property type="entry name" value="probable RNA-binding protein from clostridium symbiosum atcc 14940"/>
    <property type="match status" value="1"/>
</dbReference>
<keyword evidence="1 6" id="KW-0963">Cytoplasm</keyword>
<evidence type="ECO:0000313" key="10">
    <source>
        <dbReference type="Proteomes" id="UP001491552"/>
    </source>
</evidence>
<keyword evidence="2 6" id="KW-0694">RNA-binding</keyword>
<dbReference type="InterPro" id="IPR036867">
    <property type="entry name" value="R3H_dom_sf"/>
</dbReference>
<feature type="compositionally biased region" description="Basic and acidic residues" evidence="7">
    <location>
        <begin position="96"/>
        <end position="107"/>
    </location>
</feature>
<proteinExistence type="inferred from homology"/>
<dbReference type="SMART" id="SM00393">
    <property type="entry name" value="R3H"/>
    <property type="match status" value="1"/>
</dbReference>
<keyword evidence="3 6" id="KW-0133">Cell shape</keyword>
<feature type="domain" description="R3H" evidence="8">
    <location>
        <begin position="260"/>
        <end position="326"/>
    </location>
</feature>
<dbReference type="InterPro" id="IPR038247">
    <property type="entry name" value="Jag_N_dom_sf"/>
</dbReference>
<dbReference type="Gene3D" id="3.30.1370.50">
    <property type="entry name" value="R3H-like domain"/>
    <property type="match status" value="1"/>
</dbReference>
<reference evidence="9 10" key="1">
    <citation type="submission" date="2024-03" db="EMBL/GenBank/DDBJ databases">
        <title>Human intestinal bacterial collection.</title>
        <authorList>
            <person name="Pauvert C."/>
            <person name="Hitch T.C.A."/>
            <person name="Clavel T."/>
        </authorList>
    </citation>
    <scope>NUCLEOTIDE SEQUENCE [LARGE SCALE GENOMIC DNA]</scope>
    <source>
        <strain evidence="9 10">CLA-AA-H192</strain>
    </source>
</reference>
<comment type="domain">
    <text evidence="6">Has an N-terminal Jag-N domain and 2 RNA-binding domains (KH and R3H).</text>
</comment>
<dbReference type="CDD" id="cd02414">
    <property type="entry name" value="KH-II_Jag"/>
    <property type="match status" value="1"/>
</dbReference>
<comment type="subunit">
    <text evidence="6">Forms a complex with KhpA.</text>
</comment>
<evidence type="ECO:0000259" key="8">
    <source>
        <dbReference type="PROSITE" id="PS51061"/>
    </source>
</evidence>
<evidence type="ECO:0000256" key="6">
    <source>
        <dbReference type="HAMAP-Rule" id="MF_00867"/>
    </source>
</evidence>
<comment type="similarity">
    <text evidence="6">Belongs to the KhpB RNA-binding protein family.</text>
</comment>
<dbReference type="PANTHER" id="PTHR35800:SF1">
    <property type="entry name" value="RNA-BINDING PROTEIN KHPB"/>
    <property type="match status" value="1"/>
</dbReference>
<dbReference type="InterPro" id="IPR034079">
    <property type="entry name" value="R3H_KhpB"/>
</dbReference>
<comment type="subcellular location">
    <subcellularLocation>
        <location evidence="6">Cytoplasm</location>
    </subcellularLocation>
</comment>
<evidence type="ECO:0000256" key="2">
    <source>
        <dbReference type="ARBA" id="ARBA00022884"/>
    </source>
</evidence>
<gene>
    <name evidence="9" type="primary">jag</name>
    <name evidence="6" type="synonym">eloR</name>
    <name evidence="6" type="synonym">khpB</name>
    <name evidence="9" type="ORF">WMO66_05505</name>
</gene>
<dbReference type="RefSeq" id="WP_349135389.1">
    <property type="nucleotide sequence ID" value="NZ_JBBMFF010000180.1"/>
</dbReference>
<dbReference type="PROSITE" id="PS51061">
    <property type="entry name" value="R3H"/>
    <property type="match status" value="1"/>
</dbReference>
<dbReference type="HAMAP" id="MF_00867">
    <property type="entry name" value="KhpB"/>
    <property type="match status" value="1"/>
</dbReference>
<dbReference type="InterPro" id="IPR039247">
    <property type="entry name" value="KhpB"/>
</dbReference>
<dbReference type="InterPro" id="IPR001374">
    <property type="entry name" value="R3H_dom"/>
</dbReference>
<feature type="compositionally biased region" description="Low complexity" evidence="7">
    <location>
        <begin position="167"/>
        <end position="176"/>
    </location>
</feature>
<sequence length="328" mass="36759">MEKFIVTTGKTIDLAVTAALQQLGMDRDSVSVEVLENAKSGFLGIGASPAKVKVTYEVPDEPKKPEAPMSVLSSASRSKPKERPEITSSIISRPGRKIEPEEQQPARRERRPRQERRKPQNAETPKQQEKPAEKPARPEKQERPQAPKQEKPRAPRPEKPQQPAPAAPKEYAPAPEGSMEEKIEKFLTGLLTHMNSTAVPHAYRTEEGSYRAELVGGDVGMLIGRRGETLDAIQYLTSYAINRDNETRVRVSVDAGDYRLKREEALQHLAAKMAGKAVKYHRNFTLEPMNAYERHVIHAALQDYPEVTTFSTGSEPHRRIVVAYAKEK</sequence>
<evidence type="ECO:0000313" key="9">
    <source>
        <dbReference type="EMBL" id="MEQ2510708.1"/>
    </source>
</evidence>
<dbReference type="Pfam" id="PF13083">
    <property type="entry name" value="KH_KhpA-B"/>
    <property type="match status" value="1"/>
</dbReference>